<evidence type="ECO:0000313" key="2">
    <source>
        <dbReference type="Proteomes" id="UP000886501"/>
    </source>
</evidence>
<sequence>QKKCLAASRRICGRQALLPRSVQIPICYNRLDNPLYRGGYADVWKGEYQGRHVAVKVLRVYSTSDFDKITSMFCKEVVTWKILRHPNVLPLLGVIMENCHFAMASDWMANGNINEFIKANRDVNRFELLEDVARGLIYMHGQAMIHGDLKGANILIDQSAHARLADFGLLTVISDPTNPTASSSAANAGTTRWMSPELLHPDQFSFEDSRPTKESDCYALGMVILEVLSGQAPFARYKDFIVMRKVIEGERPERPEGAWFTDDLWGTLKQCWSPQPKDRPTVEAVLERLEQVSTSWQPLPPSADDDVQTDDDYESHSIVSSPCTFFHFTSDITLKRLRSGSNDSPE</sequence>
<reference evidence="1" key="2">
    <citation type="journal article" date="2020" name="Nat. Commun.">
        <title>Large-scale genome sequencing of mycorrhizal fungi provides insights into the early evolution of symbiotic traits.</title>
        <authorList>
            <person name="Miyauchi S."/>
            <person name="Kiss E."/>
            <person name="Kuo A."/>
            <person name="Drula E."/>
            <person name="Kohler A."/>
            <person name="Sanchez-Garcia M."/>
            <person name="Morin E."/>
            <person name="Andreopoulos B."/>
            <person name="Barry K.W."/>
            <person name="Bonito G."/>
            <person name="Buee M."/>
            <person name="Carver A."/>
            <person name="Chen C."/>
            <person name="Cichocki N."/>
            <person name="Clum A."/>
            <person name="Culley D."/>
            <person name="Crous P.W."/>
            <person name="Fauchery L."/>
            <person name="Girlanda M."/>
            <person name="Hayes R.D."/>
            <person name="Keri Z."/>
            <person name="LaButti K."/>
            <person name="Lipzen A."/>
            <person name="Lombard V."/>
            <person name="Magnuson J."/>
            <person name="Maillard F."/>
            <person name="Murat C."/>
            <person name="Nolan M."/>
            <person name="Ohm R.A."/>
            <person name="Pangilinan J."/>
            <person name="Pereira M.F."/>
            <person name="Perotto S."/>
            <person name="Peter M."/>
            <person name="Pfister S."/>
            <person name="Riley R."/>
            <person name="Sitrit Y."/>
            <person name="Stielow J.B."/>
            <person name="Szollosi G."/>
            <person name="Zifcakova L."/>
            <person name="Stursova M."/>
            <person name="Spatafora J.W."/>
            <person name="Tedersoo L."/>
            <person name="Vaario L.M."/>
            <person name="Yamada A."/>
            <person name="Yan M."/>
            <person name="Wang P."/>
            <person name="Xu J."/>
            <person name="Bruns T."/>
            <person name="Baldrian P."/>
            <person name="Vilgalys R."/>
            <person name="Dunand C."/>
            <person name="Henrissat B."/>
            <person name="Grigoriev I.V."/>
            <person name="Hibbett D."/>
            <person name="Nagy L.G."/>
            <person name="Martin F.M."/>
        </authorList>
    </citation>
    <scope>NUCLEOTIDE SEQUENCE</scope>
    <source>
        <strain evidence="1">P2</strain>
    </source>
</reference>
<feature type="non-terminal residue" evidence="1">
    <location>
        <position position="1"/>
    </location>
</feature>
<evidence type="ECO:0000313" key="1">
    <source>
        <dbReference type="EMBL" id="KAF9643183.1"/>
    </source>
</evidence>
<comment type="caution">
    <text evidence="1">The sequence shown here is derived from an EMBL/GenBank/DDBJ whole genome shotgun (WGS) entry which is preliminary data.</text>
</comment>
<proteinExistence type="predicted"/>
<dbReference type="Proteomes" id="UP000886501">
    <property type="component" value="Unassembled WGS sequence"/>
</dbReference>
<accession>A0ACB6Z0U2</accession>
<organism evidence="1 2">
    <name type="scientific">Thelephora ganbajun</name>
    <name type="common">Ganba fungus</name>
    <dbReference type="NCBI Taxonomy" id="370292"/>
    <lineage>
        <taxon>Eukaryota</taxon>
        <taxon>Fungi</taxon>
        <taxon>Dikarya</taxon>
        <taxon>Basidiomycota</taxon>
        <taxon>Agaricomycotina</taxon>
        <taxon>Agaricomycetes</taxon>
        <taxon>Thelephorales</taxon>
        <taxon>Thelephoraceae</taxon>
        <taxon>Thelephora</taxon>
    </lineage>
</organism>
<name>A0ACB6Z0U2_THEGA</name>
<dbReference type="EMBL" id="MU118269">
    <property type="protein sequence ID" value="KAF9643183.1"/>
    <property type="molecule type" value="Genomic_DNA"/>
</dbReference>
<protein>
    <submittedName>
        <fullName evidence="1">Kinase-like protein</fullName>
    </submittedName>
</protein>
<gene>
    <name evidence="1" type="ORF">BDM02DRAFT_3104741</name>
</gene>
<reference evidence="1" key="1">
    <citation type="submission" date="2019-10" db="EMBL/GenBank/DDBJ databases">
        <authorList>
            <consortium name="DOE Joint Genome Institute"/>
            <person name="Kuo A."/>
            <person name="Miyauchi S."/>
            <person name="Kiss E."/>
            <person name="Drula E."/>
            <person name="Kohler A."/>
            <person name="Sanchez-Garcia M."/>
            <person name="Andreopoulos B."/>
            <person name="Barry K.W."/>
            <person name="Bonito G."/>
            <person name="Buee M."/>
            <person name="Carver A."/>
            <person name="Chen C."/>
            <person name="Cichocki N."/>
            <person name="Clum A."/>
            <person name="Culley D."/>
            <person name="Crous P.W."/>
            <person name="Fauchery L."/>
            <person name="Girlanda M."/>
            <person name="Hayes R."/>
            <person name="Keri Z."/>
            <person name="Labutti K."/>
            <person name="Lipzen A."/>
            <person name="Lombard V."/>
            <person name="Magnuson J."/>
            <person name="Maillard F."/>
            <person name="Morin E."/>
            <person name="Murat C."/>
            <person name="Nolan M."/>
            <person name="Ohm R."/>
            <person name="Pangilinan J."/>
            <person name="Pereira M."/>
            <person name="Perotto S."/>
            <person name="Peter M."/>
            <person name="Riley R."/>
            <person name="Sitrit Y."/>
            <person name="Stielow B."/>
            <person name="Szollosi G."/>
            <person name="Zifcakova L."/>
            <person name="Stursova M."/>
            <person name="Spatafora J.W."/>
            <person name="Tedersoo L."/>
            <person name="Vaario L.-M."/>
            <person name="Yamada A."/>
            <person name="Yan M."/>
            <person name="Wang P."/>
            <person name="Xu J."/>
            <person name="Bruns T."/>
            <person name="Baldrian P."/>
            <person name="Vilgalys R."/>
            <person name="Henrissat B."/>
            <person name="Grigoriev I.V."/>
            <person name="Hibbett D."/>
            <person name="Nagy L.G."/>
            <person name="Martin F.M."/>
        </authorList>
    </citation>
    <scope>NUCLEOTIDE SEQUENCE</scope>
    <source>
        <strain evidence="1">P2</strain>
    </source>
</reference>
<keyword evidence="2" id="KW-1185">Reference proteome</keyword>